<evidence type="ECO:0000259" key="10">
    <source>
        <dbReference type="Pfam" id="PF01676"/>
    </source>
</evidence>
<dbReference type="RefSeq" id="WP_200234095.1">
    <property type="nucleotide sequence ID" value="NZ_NRRV01000005.1"/>
</dbReference>
<keyword evidence="7 8" id="KW-0413">Isomerase</keyword>
<dbReference type="EMBL" id="NRRV01000005">
    <property type="protein sequence ID" value="MBK1629795.1"/>
    <property type="molecule type" value="Genomic_DNA"/>
</dbReference>
<keyword evidence="6 8" id="KW-0464">Manganese</keyword>
<dbReference type="InterPro" id="IPR011258">
    <property type="entry name" value="BPG-indep_PGM_N"/>
</dbReference>
<dbReference type="NCBIfam" id="TIGR01307">
    <property type="entry name" value="pgm_bpd_ind"/>
    <property type="match status" value="1"/>
</dbReference>
<protein>
    <recommendedName>
        <fullName evidence="8 9">2,3-bisphosphoglycerate-independent phosphoglycerate mutase</fullName>
        <shortName evidence="8">BPG-independent PGAM</shortName>
        <shortName evidence="8">Phosphoglyceromutase</shortName>
        <shortName evidence="8">iPGM</shortName>
        <ecNumber evidence="8 9">5.4.2.12</ecNumber>
    </recommendedName>
</protein>
<dbReference type="Pfam" id="PF06415">
    <property type="entry name" value="iPGM_N"/>
    <property type="match status" value="1"/>
</dbReference>
<dbReference type="CDD" id="cd16010">
    <property type="entry name" value="iPGM"/>
    <property type="match status" value="1"/>
</dbReference>
<dbReference type="PANTHER" id="PTHR31637">
    <property type="entry name" value="2,3-BISPHOSPHOGLYCERATE-INDEPENDENT PHOSPHOGLYCERATE MUTASE"/>
    <property type="match status" value="1"/>
</dbReference>
<comment type="pathway">
    <text evidence="2 8">Carbohydrate degradation; glycolysis; pyruvate from D-glyceraldehyde 3-phosphate: step 3/5.</text>
</comment>
<feature type="binding site" evidence="8">
    <location>
        <begin position="169"/>
        <end position="170"/>
    </location>
    <ligand>
        <name>substrate</name>
    </ligand>
</feature>
<feature type="domain" description="Metalloenzyme" evidence="10">
    <location>
        <begin position="21"/>
        <end position="507"/>
    </location>
</feature>
<reference evidence="12 13" key="1">
    <citation type="journal article" date="2020" name="Microorganisms">
        <title>Osmotic Adaptation and Compatible Solute Biosynthesis of Phototrophic Bacteria as Revealed from Genome Analyses.</title>
        <authorList>
            <person name="Imhoff J.F."/>
            <person name="Rahn T."/>
            <person name="Kunzel S."/>
            <person name="Keller A."/>
            <person name="Neulinger S.C."/>
        </authorList>
    </citation>
    <scope>NUCLEOTIDE SEQUENCE [LARGE SCALE GENOMIC DNA]</scope>
    <source>
        <strain evidence="12 13">DSM 6210</strain>
    </source>
</reference>
<feature type="binding site" evidence="8">
    <location>
        <position position="471"/>
    </location>
    <ligand>
        <name>Mn(2+)</name>
        <dbReference type="ChEBI" id="CHEBI:29035"/>
        <label>1</label>
    </ligand>
</feature>
<comment type="cofactor">
    <cofactor evidence="8">
        <name>Mn(2+)</name>
        <dbReference type="ChEBI" id="CHEBI:29035"/>
    </cofactor>
    <text evidence="8">Binds 2 manganese ions per subunit.</text>
</comment>
<evidence type="ECO:0000256" key="3">
    <source>
        <dbReference type="ARBA" id="ARBA00008819"/>
    </source>
</evidence>
<feature type="active site" description="Phosphoserine intermediate" evidence="8">
    <location>
        <position position="79"/>
    </location>
</feature>
<dbReference type="Pfam" id="PF01676">
    <property type="entry name" value="Metalloenzyme"/>
    <property type="match status" value="1"/>
</dbReference>
<evidence type="ECO:0000256" key="1">
    <source>
        <dbReference type="ARBA" id="ARBA00000370"/>
    </source>
</evidence>
<dbReference type="InterPro" id="IPR005995">
    <property type="entry name" value="Pgm_bpd_ind"/>
</dbReference>
<evidence type="ECO:0000259" key="11">
    <source>
        <dbReference type="Pfam" id="PF06415"/>
    </source>
</evidence>
<dbReference type="PANTHER" id="PTHR31637:SF0">
    <property type="entry name" value="2,3-BISPHOSPHOGLYCERATE-INDEPENDENT PHOSPHOGLYCERATE MUTASE"/>
    <property type="match status" value="1"/>
</dbReference>
<keyword evidence="5 8" id="KW-0324">Glycolysis</keyword>
<evidence type="ECO:0000256" key="8">
    <source>
        <dbReference type="HAMAP-Rule" id="MF_01038"/>
    </source>
</evidence>
<dbReference type="Gene3D" id="3.40.1450.10">
    <property type="entry name" value="BPG-independent phosphoglycerate mutase, domain B"/>
    <property type="match status" value="1"/>
</dbReference>
<dbReference type="HAMAP" id="MF_01038">
    <property type="entry name" value="GpmI"/>
    <property type="match status" value="1"/>
</dbReference>
<dbReference type="InterPro" id="IPR006124">
    <property type="entry name" value="Metalloenzyme"/>
</dbReference>
<evidence type="ECO:0000256" key="9">
    <source>
        <dbReference type="NCBIfam" id="TIGR01307"/>
    </source>
</evidence>
<dbReference type="SUPFAM" id="SSF53649">
    <property type="entry name" value="Alkaline phosphatase-like"/>
    <property type="match status" value="1"/>
</dbReference>
<keyword evidence="4 8" id="KW-0479">Metal-binding</keyword>
<evidence type="ECO:0000256" key="7">
    <source>
        <dbReference type="ARBA" id="ARBA00023235"/>
    </source>
</evidence>
<evidence type="ECO:0000256" key="4">
    <source>
        <dbReference type="ARBA" id="ARBA00022723"/>
    </source>
</evidence>
<evidence type="ECO:0000256" key="5">
    <source>
        <dbReference type="ARBA" id="ARBA00023152"/>
    </source>
</evidence>
<organism evidence="12 13">
    <name type="scientific">Thiohalocapsa halophila</name>
    <dbReference type="NCBI Taxonomy" id="69359"/>
    <lineage>
        <taxon>Bacteria</taxon>
        <taxon>Pseudomonadati</taxon>
        <taxon>Pseudomonadota</taxon>
        <taxon>Gammaproteobacteria</taxon>
        <taxon>Chromatiales</taxon>
        <taxon>Chromatiaceae</taxon>
        <taxon>Thiohalocapsa</taxon>
    </lineage>
</organism>
<sequence>MSQSDTTPTTAGSEPAEAPAKPVVLVILDGVGVNPSKLNNAVAQAQTPRLDEYFYRYPFTMLNASGGGVGLPDGQMGNSEVGHMTLGSGCTVRQDLVLIDDAIADERFFDNAALIAAADAAKAARRPLHLLGLVSEGGVHSHVRHLMALIELCRRRGAKPLLHMITDGRDTPPKSALNELGELEQALASARGGFATVSGRYYAMDRDRRWERTERAWRAIVLGKGRGAADARSAINAAYAAGETDEFIHPSVINGYDGMEPDDPLVLFNFRKDRPRQIAAALALADFDGFDRGSAPKAAITCMMDYDKTLGLPFAFSPEVPAVALNRYLSECDIRQLHCAETEKYAHVTFFFNGGIEAPAAGESHQLIPSPSVRTYDMKPEMSAPQVADTVVEAIAGGDYGFVVVNFANGDMVGHTGDMTAAVRAMEAVDTQVGRVLDAAVAGGYAVLLTADHGNCDMMTDPETDEPHTQHTTHPVPLLVVDQQRWLLAPSGTLADVAPSVLTLMGLPVPEGMTGRSLLLHPLPSQPTAVMEERRLAKAG</sequence>
<feature type="binding site" evidence="8">
    <location>
        <position position="415"/>
    </location>
    <ligand>
        <name>Mn(2+)</name>
        <dbReference type="ChEBI" id="CHEBI:29035"/>
        <label>1</label>
    </ligand>
</feature>
<feature type="binding site" evidence="8">
    <location>
        <position position="344"/>
    </location>
    <ligand>
        <name>substrate</name>
    </ligand>
</feature>
<feature type="binding site" evidence="8">
    <location>
        <position position="200"/>
    </location>
    <ligand>
        <name>substrate</name>
    </ligand>
</feature>
<accession>A0ABS1CD18</accession>
<gene>
    <name evidence="8" type="primary">gpmI</name>
    <name evidence="12" type="ORF">CKO31_03365</name>
</gene>
<dbReference type="PIRSF" id="PIRSF001492">
    <property type="entry name" value="IPGAM"/>
    <property type="match status" value="1"/>
</dbReference>
<feature type="binding site" evidence="8">
    <location>
        <begin position="271"/>
        <end position="274"/>
    </location>
    <ligand>
        <name>substrate</name>
    </ligand>
</feature>
<proteinExistence type="inferred from homology"/>
<feature type="binding site" evidence="8">
    <location>
        <position position="29"/>
    </location>
    <ligand>
        <name>Mn(2+)</name>
        <dbReference type="ChEBI" id="CHEBI:29035"/>
        <label>2</label>
    </ligand>
</feature>
<dbReference type="Proteomes" id="UP000748752">
    <property type="component" value="Unassembled WGS sequence"/>
</dbReference>
<dbReference type="Gene3D" id="3.40.720.10">
    <property type="entry name" value="Alkaline Phosphatase, subunit A"/>
    <property type="match status" value="1"/>
</dbReference>
<comment type="similarity">
    <text evidence="3 8">Belongs to the BPG-independent phosphoglycerate mutase family.</text>
</comment>
<comment type="catalytic activity">
    <reaction evidence="1 8">
        <text>(2R)-2-phosphoglycerate = (2R)-3-phosphoglycerate</text>
        <dbReference type="Rhea" id="RHEA:15901"/>
        <dbReference type="ChEBI" id="CHEBI:58272"/>
        <dbReference type="ChEBI" id="CHEBI:58289"/>
        <dbReference type="EC" id="5.4.2.12"/>
    </reaction>
</comment>
<evidence type="ECO:0000313" key="13">
    <source>
        <dbReference type="Proteomes" id="UP000748752"/>
    </source>
</evidence>
<feature type="binding site" evidence="8">
    <location>
        <position position="411"/>
    </location>
    <ligand>
        <name>Mn(2+)</name>
        <dbReference type="ChEBI" id="CHEBI:29035"/>
        <label>1</label>
    </ligand>
</feature>
<dbReference type="SUPFAM" id="SSF64158">
    <property type="entry name" value="2,3-Bisphosphoglycerate-independent phosphoglycerate mutase, substrate-binding domain"/>
    <property type="match status" value="1"/>
</dbReference>
<comment type="subunit">
    <text evidence="8">Monomer.</text>
</comment>
<evidence type="ECO:0000256" key="2">
    <source>
        <dbReference type="ARBA" id="ARBA00004798"/>
    </source>
</evidence>
<dbReference type="EC" id="5.4.2.12" evidence="8 9"/>
<feature type="binding site" evidence="8">
    <location>
        <position position="453"/>
    </location>
    <ligand>
        <name>Mn(2+)</name>
        <dbReference type="ChEBI" id="CHEBI:29035"/>
        <label>2</label>
    </ligand>
</feature>
<keyword evidence="13" id="KW-1185">Reference proteome</keyword>
<evidence type="ECO:0000256" key="6">
    <source>
        <dbReference type="ARBA" id="ARBA00023211"/>
    </source>
</evidence>
<comment type="function">
    <text evidence="8">Catalyzes the interconversion of 2-phosphoglycerate and 3-phosphoglycerate.</text>
</comment>
<name>A0ABS1CD18_9GAMM</name>
<feature type="binding site" evidence="8">
    <location>
        <position position="79"/>
    </location>
    <ligand>
        <name>Mn(2+)</name>
        <dbReference type="ChEBI" id="CHEBI:29035"/>
        <label>2</label>
    </ligand>
</feature>
<feature type="binding site" evidence="8">
    <location>
        <position position="452"/>
    </location>
    <ligand>
        <name>Mn(2+)</name>
        <dbReference type="ChEBI" id="CHEBI:29035"/>
        <label>2</label>
    </ligand>
</feature>
<dbReference type="InterPro" id="IPR017850">
    <property type="entry name" value="Alkaline_phosphatase_core_sf"/>
</dbReference>
<evidence type="ECO:0000313" key="12">
    <source>
        <dbReference type="EMBL" id="MBK1629795.1"/>
    </source>
</evidence>
<dbReference type="InterPro" id="IPR036646">
    <property type="entry name" value="PGAM_B_sf"/>
</dbReference>
<feature type="binding site" evidence="8">
    <location>
        <position position="206"/>
    </location>
    <ligand>
        <name>substrate</name>
    </ligand>
</feature>
<comment type="caution">
    <text evidence="12">The sequence shown here is derived from an EMBL/GenBank/DDBJ whole genome shotgun (WGS) entry which is preliminary data.</text>
</comment>
<feature type="binding site" evidence="8">
    <location>
        <position position="140"/>
    </location>
    <ligand>
        <name>substrate</name>
    </ligand>
</feature>
<feature type="domain" description="BPG-independent PGAM N-terminal" evidence="11">
    <location>
        <begin position="99"/>
        <end position="308"/>
    </location>
</feature>